<accession>A0A5B7H6A3</accession>
<reference evidence="2 3" key="1">
    <citation type="submission" date="2019-05" db="EMBL/GenBank/DDBJ databases">
        <title>Another draft genome of Portunus trituberculatus and its Hox gene families provides insights of decapod evolution.</title>
        <authorList>
            <person name="Jeong J.-H."/>
            <person name="Song I."/>
            <person name="Kim S."/>
            <person name="Choi T."/>
            <person name="Kim D."/>
            <person name="Ryu S."/>
            <person name="Kim W."/>
        </authorList>
    </citation>
    <scope>NUCLEOTIDE SEQUENCE [LARGE SCALE GENOMIC DNA]</scope>
    <source>
        <tissue evidence="2">Muscle</tissue>
    </source>
</reference>
<dbReference type="Proteomes" id="UP000324222">
    <property type="component" value="Unassembled WGS sequence"/>
</dbReference>
<dbReference type="EMBL" id="VSRR010024948">
    <property type="protein sequence ID" value="MPC66572.1"/>
    <property type="molecule type" value="Genomic_DNA"/>
</dbReference>
<proteinExistence type="predicted"/>
<name>A0A5B7H6A3_PORTR</name>
<evidence type="ECO:0000256" key="1">
    <source>
        <dbReference type="SAM" id="MobiDB-lite"/>
    </source>
</evidence>
<evidence type="ECO:0000313" key="2">
    <source>
        <dbReference type="EMBL" id="MPC66572.1"/>
    </source>
</evidence>
<dbReference type="AlphaFoldDB" id="A0A5B7H6A3"/>
<keyword evidence="3" id="KW-1185">Reference proteome</keyword>
<evidence type="ECO:0000313" key="3">
    <source>
        <dbReference type="Proteomes" id="UP000324222"/>
    </source>
</evidence>
<comment type="caution">
    <text evidence="2">The sequence shown here is derived from an EMBL/GenBank/DDBJ whole genome shotgun (WGS) entry which is preliminary data.</text>
</comment>
<protein>
    <submittedName>
        <fullName evidence="2">Uncharacterized protein</fullName>
    </submittedName>
</protein>
<feature type="region of interest" description="Disordered" evidence="1">
    <location>
        <begin position="84"/>
        <end position="106"/>
    </location>
</feature>
<organism evidence="2 3">
    <name type="scientific">Portunus trituberculatus</name>
    <name type="common">Swimming crab</name>
    <name type="synonym">Neptunus trituberculatus</name>
    <dbReference type="NCBI Taxonomy" id="210409"/>
    <lineage>
        <taxon>Eukaryota</taxon>
        <taxon>Metazoa</taxon>
        <taxon>Ecdysozoa</taxon>
        <taxon>Arthropoda</taxon>
        <taxon>Crustacea</taxon>
        <taxon>Multicrustacea</taxon>
        <taxon>Malacostraca</taxon>
        <taxon>Eumalacostraca</taxon>
        <taxon>Eucarida</taxon>
        <taxon>Decapoda</taxon>
        <taxon>Pleocyemata</taxon>
        <taxon>Brachyura</taxon>
        <taxon>Eubrachyura</taxon>
        <taxon>Portunoidea</taxon>
        <taxon>Portunidae</taxon>
        <taxon>Portuninae</taxon>
        <taxon>Portunus</taxon>
    </lineage>
</organism>
<gene>
    <name evidence="2" type="ORF">E2C01_060721</name>
</gene>
<feature type="compositionally biased region" description="Basic and acidic residues" evidence="1">
    <location>
        <begin position="96"/>
        <end position="106"/>
    </location>
</feature>
<sequence>MDAGRREEARVCVRKRWIRARPSRRCSKSYNQPEQHRQVPTAGRQGWGCVTLPLTLRDKSYPARHNREKIHATSPFTAYLETPEGVKDNGGQQQTHDGDDAAHVGDDGQGEVVRVTQGRGVDVHQHGEVGEVVTLTYRMGGVVAQDATPFLRPGAETQHLSQHRRQHQLLLILMARWMCRQKD</sequence>